<dbReference type="EMBL" id="FN543104">
    <property type="protein sequence ID" value="CBA29367.1"/>
    <property type="molecule type" value="Genomic_DNA"/>
</dbReference>
<evidence type="ECO:0000256" key="1">
    <source>
        <dbReference type="SAM" id="MobiDB-lite"/>
    </source>
</evidence>
<evidence type="ECO:0000313" key="2">
    <source>
        <dbReference type="EMBL" id="CBA29367.1"/>
    </source>
</evidence>
<feature type="compositionally biased region" description="Low complexity" evidence="1">
    <location>
        <begin position="49"/>
        <end position="65"/>
    </location>
</feature>
<accession>C9YAM8</accession>
<dbReference type="AlphaFoldDB" id="C9YAM8"/>
<reference evidence="2" key="1">
    <citation type="journal article" date="2010" name="Nature">
        <title>The dynamic genome of Hydra.</title>
        <authorList>
            <person name="Chapman J.A."/>
            <person name="Kirkness E.F."/>
            <person name="Simakov O."/>
            <person name="Hampson S.E."/>
            <person name="Mitros T."/>
            <person name="Weinmaier T."/>
            <person name="Rattei T."/>
            <person name="Balasubramanian P.G."/>
            <person name="Borman J."/>
            <person name="Busam D."/>
            <person name="Disbennett K."/>
            <person name="Pfannkoch C."/>
            <person name="Sumin N."/>
            <person name="Sutton G."/>
            <person name="Viswanathan L."/>
            <person name="Walenz B."/>
            <person name="Goodstein D.M."/>
            <person name="Hellsten U."/>
            <person name="Kawashima T."/>
            <person name="Prochnik S.E."/>
            <person name="Putnam N.H."/>
            <person name="Shu S."/>
            <person name="Blumberg B."/>
            <person name="Dana C.E."/>
            <person name="Gee L."/>
            <person name="Kibler D.F."/>
            <person name="Law L."/>
            <person name="Lindgens D."/>
            <person name="Martinez D.E."/>
            <person name="Peng J."/>
            <person name="Wigge P.A."/>
            <person name="Bertulat B."/>
            <person name="Guder C."/>
            <person name="Nakamura Y."/>
            <person name="Ozbek S."/>
            <person name="Watanabe H."/>
            <person name="Khalturin K."/>
            <person name="Hemmrich G."/>
            <person name="Franke A."/>
            <person name="Augustin R."/>
            <person name="Fraune S."/>
            <person name="Hayakawa E."/>
            <person name="Hayakawa S."/>
            <person name="Hirose M."/>
            <person name="Hwang J."/>
            <person name="Ikeo K."/>
            <person name="Nishimiya-Fujisawa C."/>
            <person name="Ogura A."/>
            <person name="Takahashi T."/>
            <person name="Steinmetz P.R."/>
            <person name="Zhang X."/>
            <person name="Aufschnaiter R."/>
            <person name="Eder M.K."/>
            <person name="Gorny A.K."/>
            <person name="Salvenmoser W."/>
            <person name="Heimberg A.M."/>
            <person name="Wheeler B.M."/>
            <person name="Peterson K.J."/>
            <person name="Boettger A."/>
            <person name="Tischler P."/>
            <person name="Wolf A."/>
            <person name="Gojobori T."/>
            <person name="Remington K.A."/>
            <person name="Strausberg R.L."/>
            <person name="Venter J."/>
            <person name="Technau U."/>
            <person name="Hobmayer B."/>
            <person name="Bosch T.C."/>
            <person name="Holstein T.W."/>
            <person name="Fujisawa T."/>
            <person name="Bode H.R."/>
            <person name="David C.N."/>
            <person name="Rokhsar D.S."/>
            <person name="Steele R.E."/>
        </authorList>
    </citation>
    <scope>NUCLEOTIDE SEQUENCE</scope>
</reference>
<organism evidence="2">
    <name type="scientific">Curvibacter symbiont subsp. Hydra magnipapillata</name>
    <dbReference type="NCBI Taxonomy" id="667019"/>
    <lineage>
        <taxon>Bacteria</taxon>
        <taxon>Pseudomonadati</taxon>
        <taxon>Pseudomonadota</taxon>
        <taxon>Betaproteobacteria</taxon>
        <taxon>Burkholderiales</taxon>
        <taxon>Comamonadaceae</taxon>
        <taxon>Curvibacter</taxon>
    </lineage>
</organism>
<protein>
    <submittedName>
        <fullName evidence="2">Uncharacterized protein</fullName>
    </submittedName>
</protein>
<feature type="region of interest" description="Disordered" evidence="1">
    <location>
        <begin position="49"/>
        <end position="68"/>
    </location>
</feature>
<name>C9YAM8_CURXX</name>
<sequence>MAPGKTLSDVPDAGAKAWLSKPLDKLQKTDADQMVADYVKLLEGKAAQGPATAGAQAATKAPTAQMKNPPETVPWYAVQLLVRAAHLGSRWASKELNRVCQNNQAAASNGAACKTPVASR</sequence>
<proteinExistence type="predicted"/>
<gene>
    <name evidence="2" type="ORF">Csp_A11790</name>
</gene>